<protein>
    <submittedName>
        <fullName evidence="10">Fatty acid synthase-like isoform X1</fullName>
    </submittedName>
</protein>
<dbReference type="EMBL" id="NCKV01000594">
    <property type="protein sequence ID" value="RWS30209.1"/>
    <property type="molecule type" value="Genomic_DNA"/>
</dbReference>
<organism evidence="10 11">
    <name type="scientific">Leptotrombidium deliense</name>
    <dbReference type="NCBI Taxonomy" id="299467"/>
    <lineage>
        <taxon>Eukaryota</taxon>
        <taxon>Metazoa</taxon>
        <taxon>Ecdysozoa</taxon>
        <taxon>Arthropoda</taxon>
        <taxon>Chelicerata</taxon>
        <taxon>Arachnida</taxon>
        <taxon>Acari</taxon>
        <taxon>Acariformes</taxon>
        <taxon>Trombidiformes</taxon>
        <taxon>Prostigmata</taxon>
        <taxon>Anystina</taxon>
        <taxon>Parasitengona</taxon>
        <taxon>Trombiculoidea</taxon>
        <taxon>Trombiculidae</taxon>
        <taxon>Leptotrombidium</taxon>
    </lineage>
</organism>
<dbReference type="STRING" id="299467.A0A443SRS9"/>
<proteinExistence type="predicted"/>
<dbReference type="PANTHER" id="PTHR43775">
    <property type="entry name" value="FATTY ACID SYNTHASE"/>
    <property type="match status" value="1"/>
</dbReference>
<evidence type="ECO:0000256" key="8">
    <source>
        <dbReference type="ARBA" id="ARBA00023268"/>
    </source>
</evidence>
<name>A0A443SRS9_9ACAR</name>
<dbReference type="GO" id="GO:0016491">
    <property type="term" value="F:oxidoreductase activity"/>
    <property type="evidence" value="ECO:0007669"/>
    <property type="project" value="UniProtKB-KW"/>
</dbReference>
<dbReference type="PANTHER" id="PTHR43775:SF7">
    <property type="entry name" value="FATTY ACID SYNTHASE"/>
    <property type="match status" value="1"/>
</dbReference>
<dbReference type="OrthoDB" id="6538045at2759"/>
<dbReference type="InterPro" id="IPR014030">
    <property type="entry name" value="Ketoacyl_synth_N"/>
</dbReference>
<accession>A0A443SRS9</accession>
<dbReference type="AlphaFoldDB" id="A0A443SRS9"/>
<comment type="caution">
    <text evidence="10">The sequence shown here is derived from an EMBL/GenBank/DDBJ whole genome shotgun (WGS) entry which is preliminary data.</text>
</comment>
<keyword evidence="7" id="KW-0275">Fatty acid biosynthesis</keyword>
<dbReference type="Proteomes" id="UP000288716">
    <property type="component" value="Unassembled WGS sequence"/>
</dbReference>
<dbReference type="VEuPathDB" id="VectorBase:LDEU001831"/>
<keyword evidence="2" id="KW-0444">Lipid biosynthesis</keyword>
<dbReference type="SUPFAM" id="SSF53901">
    <property type="entry name" value="Thiolase-like"/>
    <property type="match status" value="1"/>
</dbReference>
<keyword evidence="4" id="KW-0521">NADP</keyword>
<dbReference type="GO" id="GO:0006633">
    <property type="term" value="P:fatty acid biosynthetic process"/>
    <property type="evidence" value="ECO:0007669"/>
    <property type="project" value="UniProtKB-KW"/>
</dbReference>
<reference evidence="10 11" key="1">
    <citation type="journal article" date="2018" name="Gigascience">
        <title>Genomes of trombidid mites reveal novel predicted allergens and laterally-transferred genes associated with secondary metabolism.</title>
        <authorList>
            <person name="Dong X."/>
            <person name="Chaisiri K."/>
            <person name="Xia D."/>
            <person name="Armstrong S.D."/>
            <person name="Fang Y."/>
            <person name="Donnelly M.J."/>
            <person name="Kadowaki T."/>
            <person name="McGarry J.W."/>
            <person name="Darby A.C."/>
            <person name="Makepeace B.L."/>
        </authorList>
    </citation>
    <scope>NUCLEOTIDE SEQUENCE [LARGE SCALE GENOMIC DNA]</scope>
    <source>
        <strain evidence="10">UoL-UT</strain>
    </source>
</reference>
<keyword evidence="8" id="KW-0511">Multifunctional enzyme</keyword>
<evidence type="ECO:0000256" key="6">
    <source>
        <dbReference type="ARBA" id="ARBA00023098"/>
    </source>
</evidence>
<dbReference type="InterPro" id="IPR050091">
    <property type="entry name" value="PKS_NRPS_Biosynth_Enz"/>
</dbReference>
<evidence type="ECO:0000256" key="3">
    <source>
        <dbReference type="ARBA" id="ARBA00022832"/>
    </source>
</evidence>
<gene>
    <name evidence="10" type="ORF">B4U80_02913</name>
</gene>
<sequence>MSITLRCLFSDVFDLPRRSGKIKNIEKFDAEYFGIPGEDAHNMDPQIRLLHETTWEAIYDSGAL</sequence>
<evidence type="ECO:0000256" key="2">
    <source>
        <dbReference type="ARBA" id="ARBA00022516"/>
    </source>
</evidence>
<evidence type="ECO:0000313" key="11">
    <source>
        <dbReference type="Proteomes" id="UP000288716"/>
    </source>
</evidence>
<evidence type="ECO:0000313" key="10">
    <source>
        <dbReference type="EMBL" id="RWS30209.1"/>
    </source>
</evidence>
<dbReference type="Gene3D" id="3.40.47.10">
    <property type="match status" value="1"/>
</dbReference>
<evidence type="ECO:0000256" key="1">
    <source>
        <dbReference type="ARBA" id="ARBA00022450"/>
    </source>
</evidence>
<evidence type="ECO:0000256" key="4">
    <source>
        <dbReference type="ARBA" id="ARBA00022857"/>
    </source>
</evidence>
<evidence type="ECO:0000256" key="5">
    <source>
        <dbReference type="ARBA" id="ARBA00023002"/>
    </source>
</evidence>
<dbReference type="Pfam" id="PF00109">
    <property type="entry name" value="ketoacyl-synt"/>
    <property type="match status" value="1"/>
</dbReference>
<evidence type="ECO:0000259" key="9">
    <source>
        <dbReference type="Pfam" id="PF00109"/>
    </source>
</evidence>
<evidence type="ECO:0000256" key="7">
    <source>
        <dbReference type="ARBA" id="ARBA00023160"/>
    </source>
</evidence>
<keyword evidence="5" id="KW-0560">Oxidoreductase</keyword>
<keyword evidence="6" id="KW-0443">Lipid metabolism</keyword>
<keyword evidence="1" id="KW-0596">Phosphopantetheine</keyword>
<keyword evidence="3" id="KW-0276">Fatty acid metabolism</keyword>
<dbReference type="InterPro" id="IPR016039">
    <property type="entry name" value="Thiolase-like"/>
</dbReference>
<dbReference type="GO" id="GO:0004312">
    <property type="term" value="F:fatty acid synthase activity"/>
    <property type="evidence" value="ECO:0007669"/>
    <property type="project" value="TreeGrafter"/>
</dbReference>
<feature type="domain" description="Beta-ketoacyl synthase-like N-terminal" evidence="9">
    <location>
        <begin position="18"/>
        <end position="63"/>
    </location>
</feature>
<keyword evidence="11" id="KW-1185">Reference proteome</keyword>